<feature type="region of interest" description="Disordered" evidence="1">
    <location>
        <begin position="1"/>
        <end position="24"/>
    </location>
</feature>
<proteinExistence type="predicted"/>
<accession>A0A2P2IL84</accession>
<reference evidence="2" key="1">
    <citation type="submission" date="2018-02" db="EMBL/GenBank/DDBJ databases">
        <title>Rhizophora mucronata_Transcriptome.</title>
        <authorList>
            <person name="Meera S.P."/>
            <person name="Sreeshan A."/>
            <person name="Augustine A."/>
        </authorList>
    </citation>
    <scope>NUCLEOTIDE SEQUENCE</scope>
    <source>
        <tissue evidence="2">Leaf</tissue>
    </source>
</reference>
<protein>
    <submittedName>
        <fullName evidence="2">Uncharacterized protein LOC105641042</fullName>
    </submittedName>
</protein>
<evidence type="ECO:0000256" key="1">
    <source>
        <dbReference type="SAM" id="MobiDB-lite"/>
    </source>
</evidence>
<dbReference type="EMBL" id="GGEC01001462">
    <property type="protein sequence ID" value="MBW81945.1"/>
    <property type="molecule type" value="Transcribed_RNA"/>
</dbReference>
<dbReference type="AlphaFoldDB" id="A0A2P2IL84"/>
<evidence type="ECO:0000313" key="2">
    <source>
        <dbReference type="EMBL" id="MBW81945.1"/>
    </source>
</evidence>
<organism evidence="2">
    <name type="scientific">Rhizophora mucronata</name>
    <name type="common">Asiatic mangrove</name>
    <dbReference type="NCBI Taxonomy" id="61149"/>
    <lineage>
        <taxon>Eukaryota</taxon>
        <taxon>Viridiplantae</taxon>
        <taxon>Streptophyta</taxon>
        <taxon>Embryophyta</taxon>
        <taxon>Tracheophyta</taxon>
        <taxon>Spermatophyta</taxon>
        <taxon>Magnoliopsida</taxon>
        <taxon>eudicotyledons</taxon>
        <taxon>Gunneridae</taxon>
        <taxon>Pentapetalae</taxon>
        <taxon>rosids</taxon>
        <taxon>fabids</taxon>
        <taxon>Malpighiales</taxon>
        <taxon>Rhizophoraceae</taxon>
        <taxon>Rhizophora</taxon>
    </lineage>
</organism>
<name>A0A2P2IL84_RHIMU</name>
<sequence length="90" mass="9811">MQGKITTPQLGDPFPRSSSSSSLPKNCTCTAKFEGASGSWQGYLHKKDRNSNTPQSPSANSHCLFALQLLVPQPIPLFHVRTQSSPRTQV</sequence>